<dbReference type="GO" id="GO:0003700">
    <property type="term" value="F:DNA-binding transcription factor activity"/>
    <property type="evidence" value="ECO:0007669"/>
    <property type="project" value="InterPro"/>
</dbReference>
<dbReference type="Proteomes" id="UP000183155">
    <property type="component" value="Unassembled WGS sequence"/>
</dbReference>
<dbReference type="PATRIC" id="fig|47884.3.peg.4446"/>
<comment type="similarity">
    <text evidence="1">Belongs to the LysR transcriptional regulatory family.</text>
</comment>
<dbReference type="PROSITE" id="PS50931">
    <property type="entry name" value="HTH_LYSR"/>
    <property type="match status" value="1"/>
</dbReference>
<keyword evidence="8" id="KW-1185">Reference proteome</keyword>
<dbReference type="SUPFAM" id="SSF46785">
    <property type="entry name" value="Winged helix' DNA-binding domain"/>
    <property type="match status" value="1"/>
</dbReference>
<evidence type="ECO:0000313" key="7">
    <source>
        <dbReference type="Proteomes" id="UP000036395"/>
    </source>
</evidence>
<dbReference type="OrthoDB" id="196624at2"/>
<name>A0A0J6GL96_PSETA</name>
<organism evidence="5 7">
    <name type="scientific">Pseudomonas taetrolens</name>
    <dbReference type="NCBI Taxonomy" id="47884"/>
    <lineage>
        <taxon>Bacteria</taxon>
        <taxon>Pseudomonadati</taxon>
        <taxon>Pseudomonadota</taxon>
        <taxon>Gammaproteobacteria</taxon>
        <taxon>Pseudomonadales</taxon>
        <taxon>Pseudomonadaceae</taxon>
        <taxon>Pseudomonas</taxon>
    </lineage>
</organism>
<feature type="domain" description="HTH lysR-type" evidence="4">
    <location>
        <begin position="1"/>
        <end position="58"/>
    </location>
</feature>
<dbReference type="STRING" id="47884.SAMN04490203_1793"/>
<dbReference type="GO" id="GO:0000976">
    <property type="term" value="F:transcription cis-regulatory region binding"/>
    <property type="evidence" value="ECO:0007669"/>
    <property type="project" value="TreeGrafter"/>
</dbReference>
<dbReference type="RefSeq" id="WP_048383288.1">
    <property type="nucleotide sequence ID" value="NZ_FNRS01000001.1"/>
</dbReference>
<dbReference type="AlphaFoldDB" id="A0A0J6GL96"/>
<evidence type="ECO:0000256" key="2">
    <source>
        <dbReference type="ARBA" id="ARBA00023015"/>
    </source>
</evidence>
<dbReference type="PANTHER" id="PTHR30126">
    <property type="entry name" value="HTH-TYPE TRANSCRIPTIONAL REGULATOR"/>
    <property type="match status" value="1"/>
</dbReference>
<dbReference type="EMBL" id="FNRS01000001">
    <property type="protein sequence ID" value="SEC09890.1"/>
    <property type="molecule type" value="Genomic_DNA"/>
</dbReference>
<comment type="caution">
    <text evidence="5">The sequence shown here is derived from an EMBL/GenBank/DDBJ whole genome shotgun (WGS) entry which is preliminary data.</text>
</comment>
<reference evidence="6 8" key="2">
    <citation type="submission" date="2016-10" db="EMBL/GenBank/DDBJ databases">
        <authorList>
            <person name="Varghese N."/>
            <person name="Submissions S."/>
        </authorList>
    </citation>
    <scope>NUCLEOTIDE SEQUENCE [LARGE SCALE GENOMIC DNA]</scope>
    <source>
        <strain evidence="6 8">BS3652</strain>
    </source>
</reference>
<evidence type="ECO:0000313" key="5">
    <source>
        <dbReference type="EMBL" id="KMM82889.1"/>
    </source>
</evidence>
<dbReference type="EMBL" id="JYLA01000009">
    <property type="protein sequence ID" value="KMM82889.1"/>
    <property type="molecule type" value="Genomic_DNA"/>
</dbReference>
<reference evidence="5 7" key="1">
    <citation type="submission" date="2015-02" db="EMBL/GenBank/DDBJ databases">
        <title>Pseudomonas helleri sp. nov. and Pseudomonas weihenstephanensis sp. nov., isolated from raw cows milk.</title>
        <authorList>
            <person name="von Neubeck M."/>
            <person name="Huptas C."/>
            <person name="Wenning M."/>
            <person name="Scherer S."/>
        </authorList>
    </citation>
    <scope>NUCLEOTIDE SEQUENCE [LARGE SCALE GENOMIC DNA]</scope>
    <source>
        <strain evidence="5 7">DSM 21104</strain>
    </source>
</reference>
<gene>
    <name evidence="6" type="ORF">SAMN04490203_1793</name>
    <name evidence="5" type="ORF">TU78_19750</name>
</gene>
<sequence>MNVIKLESFLATVDCGTVSAAALKLNIGQPAVSKHLNSLEVDFGVALFDRSSRKTTLSPEGMKVLHVARLVVHAMKALREELSECD</sequence>
<dbReference type="InterPro" id="IPR036390">
    <property type="entry name" value="WH_DNA-bd_sf"/>
</dbReference>
<dbReference type="Proteomes" id="UP000036395">
    <property type="component" value="Unassembled WGS sequence"/>
</dbReference>
<evidence type="ECO:0000313" key="6">
    <source>
        <dbReference type="EMBL" id="SEC09890.1"/>
    </source>
</evidence>
<protein>
    <submittedName>
        <fullName evidence="6">Regulatory helix-turn-helix protein, lysR family</fullName>
    </submittedName>
</protein>
<keyword evidence="2" id="KW-0805">Transcription regulation</keyword>
<dbReference type="Gene3D" id="1.10.10.10">
    <property type="entry name" value="Winged helix-like DNA-binding domain superfamily/Winged helix DNA-binding domain"/>
    <property type="match status" value="1"/>
</dbReference>
<dbReference type="PRINTS" id="PR00039">
    <property type="entry name" value="HTHLYSR"/>
</dbReference>
<dbReference type="PANTHER" id="PTHR30126:SF39">
    <property type="entry name" value="HTH-TYPE TRANSCRIPTIONAL REGULATOR CYSL"/>
    <property type="match status" value="1"/>
</dbReference>
<dbReference type="Pfam" id="PF00126">
    <property type="entry name" value="HTH_1"/>
    <property type="match status" value="1"/>
</dbReference>
<evidence type="ECO:0000313" key="8">
    <source>
        <dbReference type="Proteomes" id="UP000183155"/>
    </source>
</evidence>
<evidence type="ECO:0000259" key="4">
    <source>
        <dbReference type="PROSITE" id="PS50931"/>
    </source>
</evidence>
<accession>A0A0J6GL96</accession>
<evidence type="ECO:0000256" key="1">
    <source>
        <dbReference type="ARBA" id="ARBA00009437"/>
    </source>
</evidence>
<proteinExistence type="inferred from homology"/>
<dbReference type="InterPro" id="IPR000847">
    <property type="entry name" value="LysR_HTH_N"/>
</dbReference>
<keyword evidence="3" id="KW-0804">Transcription</keyword>
<evidence type="ECO:0000256" key="3">
    <source>
        <dbReference type="ARBA" id="ARBA00023163"/>
    </source>
</evidence>
<dbReference type="InterPro" id="IPR036388">
    <property type="entry name" value="WH-like_DNA-bd_sf"/>
</dbReference>